<sequence length="76" mass="8729">MARILLILLFILHLFVMSSQNGKNTFIPRSKRYIVYYDELEPIPIEPVEVVPVVSDDEIIRSFIASIAYDIGYIIG</sequence>
<accession>A0A0K0DSE1</accession>
<feature type="chain" id="PRO_5005326999" evidence="1">
    <location>
        <begin position="19"/>
        <end position="76"/>
    </location>
</feature>
<evidence type="ECO:0000256" key="1">
    <source>
        <dbReference type="SAM" id="SignalP"/>
    </source>
</evidence>
<name>A0A0K0DSE1_STRER</name>
<feature type="signal peptide" evidence="1">
    <location>
        <begin position="1"/>
        <end position="18"/>
    </location>
</feature>
<proteinExistence type="predicted"/>
<organism evidence="2">
    <name type="scientific">Strongyloides stercoralis</name>
    <name type="common">Threadworm</name>
    <dbReference type="NCBI Taxonomy" id="6248"/>
    <lineage>
        <taxon>Eukaryota</taxon>
        <taxon>Metazoa</taxon>
        <taxon>Ecdysozoa</taxon>
        <taxon>Nematoda</taxon>
        <taxon>Chromadorea</taxon>
        <taxon>Rhabditida</taxon>
        <taxon>Tylenchina</taxon>
        <taxon>Panagrolaimomorpha</taxon>
        <taxon>Strongyloidoidea</taxon>
        <taxon>Strongyloididae</taxon>
        <taxon>Strongyloides</taxon>
    </lineage>
</organism>
<reference evidence="2" key="1">
    <citation type="submission" date="2015-08" db="UniProtKB">
        <authorList>
            <consortium name="WormBaseParasite"/>
        </authorList>
    </citation>
    <scope>IDENTIFICATION</scope>
</reference>
<keyword evidence="1" id="KW-0732">Signal</keyword>
<protein>
    <submittedName>
        <fullName evidence="2">Uncharacterized protein</fullName>
    </submittedName>
</protein>
<evidence type="ECO:0000313" key="2">
    <source>
        <dbReference type="WBParaSite" id="SSTP_0000015100.1"/>
    </source>
</evidence>
<dbReference type="WBParaSite" id="SSTP_0000015100.1">
    <property type="protein sequence ID" value="SSTP_0000015100.1"/>
    <property type="gene ID" value="SSTP_0000015100"/>
</dbReference>
<dbReference type="AlphaFoldDB" id="A0A0K0DSE1"/>